<dbReference type="AlphaFoldDB" id="A0AAP9NPD7"/>
<accession>A0AAP9NPD7</accession>
<sequence>MYQQSVKSVMKRVDNALYLVKEQGRYRVSTGGLLKSAQQA</sequence>
<reference evidence="1 2" key="1">
    <citation type="submission" date="2019-12" db="EMBL/GenBank/DDBJ databases">
        <title>Genome sequencing and assembly of endphytes of Porphyra tenera.</title>
        <authorList>
            <person name="Park J.M."/>
            <person name="Shin R."/>
            <person name="Jo S.H."/>
        </authorList>
    </citation>
    <scope>NUCLEOTIDE SEQUENCE [LARGE SCALE GENOMIC DNA]</scope>
    <source>
        <strain evidence="1 2">GPM3</strain>
    </source>
</reference>
<proteinExistence type="predicted"/>
<dbReference type="EMBL" id="CP054580">
    <property type="protein sequence ID" value="QKS25584.1"/>
    <property type="molecule type" value="Genomic_DNA"/>
</dbReference>
<gene>
    <name evidence="1" type="ORF">FX987_03380</name>
</gene>
<protein>
    <submittedName>
        <fullName evidence="1">Uncharacterized protein</fullName>
    </submittedName>
</protein>
<dbReference type="Proteomes" id="UP000509761">
    <property type="component" value="Chromosome"/>
</dbReference>
<name>A0AAP9NPD7_9GAMM</name>
<organism evidence="1 2">
    <name type="scientific">Vreelandella titanicae</name>
    <dbReference type="NCBI Taxonomy" id="664683"/>
    <lineage>
        <taxon>Bacteria</taxon>
        <taxon>Pseudomonadati</taxon>
        <taxon>Pseudomonadota</taxon>
        <taxon>Gammaproteobacteria</taxon>
        <taxon>Oceanospirillales</taxon>
        <taxon>Halomonadaceae</taxon>
        <taxon>Vreelandella</taxon>
    </lineage>
</organism>
<keyword evidence="2" id="KW-1185">Reference proteome</keyword>
<evidence type="ECO:0000313" key="1">
    <source>
        <dbReference type="EMBL" id="QKS25584.1"/>
    </source>
</evidence>
<evidence type="ECO:0000313" key="2">
    <source>
        <dbReference type="Proteomes" id="UP000509761"/>
    </source>
</evidence>